<feature type="transmembrane region" description="Helical" evidence="1">
    <location>
        <begin position="6"/>
        <end position="25"/>
    </location>
</feature>
<dbReference type="EMBL" id="CP032152">
    <property type="protein sequence ID" value="AXY67220.1"/>
    <property type="molecule type" value="Genomic_DNA"/>
</dbReference>
<keyword evidence="1" id="KW-0472">Membrane</keyword>
<dbReference type="KEGG" id="tsq:D3A95_00670"/>
<dbReference type="AlphaFoldDB" id="A0A3B7MHA5"/>
<gene>
    <name evidence="2" type="ORF">D3A95_00670</name>
</gene>
<organism evidence="2 3">
    <name type="scientific">Thermosynechococcus sichuanensis E542</name>
    <dbReference type="NCBI Taxonomy" id="2016101"/>
    <lineage>
        <taxon>Bacteria</taxon>
        <taxon>Bacillati</taxon>
        <taxon>Cyanobacteriota</taxon>
        <taxon>Cyanophyceae</taxon>
        <taxon>Acaryochloridales</taxon>
        <taxon>Thermosynechococcaceae</taxon>
        <taxon>Thermosynechococcus</taxon>
        <taxon>Thermosynechococcus sichuanensis</taxon>
    </lineage>
</organism>
<protein>
    <submittedName>
        <fullName evidence="2">Cofactor assembly of complex C subunit B</fullName>
    </submittedName>
</protein>
<evidence type="ECO:0000313" key="3">
    <source>
        <dbReference type="Proteomes" id="UP000261812"/>
    </source>
</evidence>
<accession>A0A3B7MHA5</accession>
<evidence type="ECO:0000313" key="2">
    <source>
        <dbReference type="EMBL" id="AXY67220.1"/>
    </source>
</evidence>
<dbReference type="RefSeq" id="WP_181495486.1">
    <property type="nucleotide sequence ID" value="NZ_CP032152.1"/>
</dbReference>
<feature type="transmembrane region" description="Helical" evidence="1">
    <location>
        <begin position="83"/>
        <end position="106"/>
    </location>
</feature>
<sequence length="170" mass="18741">MSSDLIYPSTLLLTSLLAVGFVFFIRASTKERLETKEWLIAQPIAELAPRLKQYFQQRGYRLHTVSADGSEVTFQGHVAASPFLAALLFGLAVSGATAIALVLTVLFPDRGILAFGLIGLTPIAPWFYWRGAQRLETVKLSLQPHAVGTQVTLEGHRDELIVFEDTVLRS</sequence>
<dbReference type="Proteomes" id="UP000261812">
    <property type="component" value="Chromosome"/>
</dbReference>
<keyword evidence="1" id="KW-1133">Transmembrane helix</keyword>
<feature type="transmembrane region" description="Helical" evidence="1">
    <location>
        <begin position="112"/>
        <end position="129"/>
    </location>
</feature>
<dbReference type="InterPro" id="IPR021919">
    <property type="entry name" value="CCB1"/>
</dbReference>
<evidence type="ECO:0000256" key="1">
    <source>
        <dbReference type="SAM" id="Phobius"/>
    </source>
</evidence>
<reference evidence="3" key="1">
    <citation type="submission" date="2018-09" db="EMBL/GenBank/DDBJ databases">
        <title>Complete genome sequence of thermophilic cyanobacteria strain Thermosynechococcus elongatus PKUAC-SCTE542.</title>
        <authorList>
            <person name="Liang Y."/>
            <person name="Tang J."/>
            <person name="Daroch M."/>
        </authorList>
    </citation>
    <scope>NUCLEOTIDE SEQUENCE [LARGE SCALE GENOMIC DNA]</scope>
    <source>
        <strain evidence="3">E542</strain>
    </source>
</reference>
<dbReference type="PANTHER" id="PTHR35302:SF1">
    <property type="entry name" value="PROTEIN COFACTOR ASSEMBLY OF COMPLEX C SUBUNIT B CCB1, CHLOROPLASTIC"/>
    <property type="match status" value="1"/>
</dbReference>
<dbReference type="Pfam" id="PF12046">
    <property type="entry name" value="CCB1"/>
    <property type="match status" value="1"/>
</dbReference>
<proteinExistence type="predicted"/>
<keyword evidence="3" id="KW-1185">Reference proteome</keyword>
<name>A0A3B7MHA5_9CYAN</name>
<dbReference type="PANTHER" id="PTHR35302">
    <property type="match status" value="1"/>
</dbReference>
<keyword evidence="1" id="KW-0812">Transmembrane</keyword>